<dbReference type="Pfam" id="PF00646">
    <property type="entry name" value="F-box"/>
    <property type="match status" value="1"/>
</dbReference>
<dbReference type="InterPro" id="IPR001810">
    <property type="entry name" value="F-box_dom"/>
</dbReference>
<organism evidence="2">
    <name type="scientific">Caenorhabditis brenneri</name>
    <name type="common">Nematode worm</name>
    <dbReference type="NCBI Taxonomy" id="135651"/>
    <lineage>
        <taxon>Eukaryota</taxon>
        <taxon>Metazoa</taxon>
        <taxon>Ecdysozoa</taxon>
        <taxon>Nematoda</taxon>
        <taxon>Chromadorea</taxon>
        <taxon>Rhabditida</taxon>
        <taxon>Rhabditina</taxon>
        <taxon>Rhabditomorpha</taxon>
        <taxon>Rhabditoidea</taxon>
        <taxon>Rhabditidae</taxon>
        <taxon>Peloderinae</taxon>
        <taxon>Caenorhabditis</taxon>
    </lineage>
</organism>
<name>B6VBQ0_CAEBE</name>
<dbReference type="Pfam" id="PF01827">
    <property type="entry name" value="FTH"/>
    <property type="match status" value="1"/>
</dbReference>
<dbReference type="EMBL" id="FJ362371">
    <property type="protein sequence ID" value="ACI49143.1"/>
    <property type="molecule type" value="Genomic_DNA"/>
</dbReference>
<reference evidence="2" key="1">
    <citation type="journal article" date="2008" name="Genome Res.">
        <title>Multigenome DNA sequence conservation identifies Hox cis-regulatory elements.</title>
        <authorList>
            <person name="Kuntz S.G."/>
            <person name="Schwarz E.M."/>
            <person name="DeModena J.A."/>
            <person name="De Buysscher T."/>
            <person name="Trout D."/>
            <person name="Shizuya H."/>
            <person name="Sternberg P.W."/>
            <person name="Wold B.J."/>
        </authorList>
    </citation>
    <scope>NUCLEOTIDE SEQUENCE</scope>
    <source>
        <strain evidence="2">CB5161</strain>
    </source>
</reference>
<feature type="domain" description="F-box" evidence="1">
    <location>
        <begin position="155"/>
        <end position="201"/>
    </location>
</feature>
<dbReference type="SMART" id="SM00256">
    <property type="entry name" value="FBOX"/>
    <property type="match status" value="1"/>
</dbReference>
<gene>
    <name evidence="2" type="ORF">Cbre_JD19.002</name>
</gene>
<dbReference type="InterPro" id="IPR002900">
    <property type="entry name" value="DUF38/FTH_CAE_spp"/>
</dbReference>
<dbReference type="InterPro" id="IPR041426">
    <property type="entry name" value="Mos1_HTH"/>
</dbReference>
<dbReference type="CDD" id="cd22150">
    <property type="entry name" value="F-box_CeFBXA-like"/>
    <property type="match status" value="1"/>
</dbReference>
<dbReference type="Gene3D" id="1.10.10.1450">
    <property type="match status" value="1"/>
</dbReference>
<dbReference type="PANTHER" id="PTHR23015">
    <property type="entry name" value="UNCHARACTERIZED C.ELEGANS PROTEIN"/>
    <property type="match status" value="1"/>
</dbReference>
<sequence length="443" mass="53158">MTEFLKNNPIALRHCLLYLFIQVKSVDNAFDDFCETFGPGVIKKKEFQFWLYLFEQGIVYLDEQPVTDIREFIRNDKHALRVCVMYEWLCVKRFLEKTKQFFVETRPLPVFIRYMHFCKVIGDDAMEFSEFDFWFYRFVSGEFDLNFERDKDKKIYELMDMPIDIMRKIVEYLDIVNRMALEKTSQSLRLFSQDQKLFHGHLAFEVYENSATIDFGKGRCISYTNEGNDCLMEFRNRKRVLRGVLFLKQALQDFKKIFKHPMLYLGTLATGRCIEDALTFTHLLHVKHLIFSAYSMKTLLNILPSLKPGYLTRITIDIDLNEITIRELVEMEQWKQAKYFNMRDYLFVGPLRHLYHFDEFTIVRQQLFVDDVREMKEMLLKSLDFERCHLRFHDSVDRIAIMQEFGGPIEGSVDTCHYPIPNSTEYFKIIVRYYSITIERKKK</sequence>
<proteinExistence type="predicted"/>
<accession>B6VBQ0</accession>
<dbReference type="Pfam" id="PF17906">
    <property type="entry name" value="HTH_48"/>
    <property type="match status" value="2"/>
</dbReference>
<dbReference type="PROSITE" id="PS50181">
    <property type="entry name" value="FBOX"/>
    <property type="match status" value="1"/>
</dbReference>
<dbReference type="GO" id="GO:0045087">
    <property type="term" value="P:innate immune response"/>
    <property type="evidence" value="ECO:0007669"/>
    <property type="project" value="TreeGrafter"/>
</dbReference>
<dbReference type="AlphaFoldDB" id="B6VBQ0"/>
<evidence type="ECO:0000313" key="2">
    <source>
        <dbReference type="EMBL" id="ACI49143.1"/>
    </source>
</evidence>
<dbReference type="PANTHER" id="PTHR23015:SF4">
    <property type="entry name" value="DUF38 DOMAIN-CONTAINING PROTEIN-RELATED"/>
    <property type="match status" value="1"/>
</dbReference>
<dbReference type="InterPro" id="IPR040161">
    <property type="entry name" value="FB224"/>
</dbReference>
<protein>
    <recommendedName>
        <fullName evidence="1">F-box domain-containing protein</fullName>
    </recommendedName>
</protein>
<evidence type="ECO:0000259" key="1">
    <source>
        <dbReference type="PROSITE" id="PS50181"/>
    </source>
</evidence>